<dbReference type="GO" id="GO:0044774">
    <property type="term" value="P:mitotic DNA integrity checkpoint signaling"/>
    <property type="evidence" value="ECO:0007669"/>
    <property type="project" value="TreeGrafter"/>
</dbReference>
<dbReference type="GO" id="GO:0031297">
    <property type="term" value="P:replication fork processing"/>
    <property type="evidence" value="ECO:0007669"/>
    <property type="project" value="TreeGrafter"/>
</dbReference>
<dbReference type="InterPro" id="IPR036388">
    <property type="entry name" value="WH-like_DNA-bd_sf"/>
</dbReference>
<dbReference type="GO" id="GO:0003690">
    <property type="term" value="F:double-stranded DNA binding"/>
    <property type="evidence" value="ECO:0007669"/>
    <property type="project" value="TreeGrafter"/>
</dbReference>
<evidence type="ECO:0000313" key="3">
    <source>
        <dbReference type="EMBL" id="KIH66889.1"/>
    </source>
</evidence>
<organism evidence="3 4">
    <name type="scientific">Ancylostoma duodenale</name>
    <dbReference type="NCBI Taxonomy" id="51022"/>
    <lineage>
        <taxon>Eukaryota</taxon>
        <taxon>Metazoa</taxon>
        <taxon>Ecdysozoa</taxon>
        <taxon>Nematoda</taxon>
        <taxon>Chromadorea</taxon>
        <taxon>Rhabditida</taxon>
        <taxon>Rhabditina</taxon>
        <taxon>Rhabditomorpha</taxon>
        <taxon>Strongyloidea</taxon>
        <taxon>Ancylostomatidae</taxon>
        <taxon>Ancylostomatinae</taxon>
        <taxon>Ancylostoma</taxon>
    </lineage>
</organism>
<dbReference type="AlphaFoldDB" id="A0A0C2H5T8"/>
<dbReference type="GO" id="GO:0000014">
    <property type="term" value="F:single-stranded DNA endodeoxyribonuclease activity"/>
    <property type="evidence" value="ECO:0007669"/>
    <property type="project" value="TreeGrafter"/>
</dbReference>
<dbReference type="GO" id="GO:0006303">
    <property type="term" value="P:double-strand break repair via nonhomologous end joining"/>
    <property type="evidence" value="ECO:0007669"/>
    <property type="project" value="TreeGrafter"/>
</dbReference>
<dbReference type="Proteomes" id="UP000054047">
    <property type="component" value="Unassembled WGS sequence"/>
</dbReference>
<feature type="region of interest" description="Disordered" evidence="1">
    <location>
        <begin position="159"/>
        <end position="194"/>
    </location>
</feature>
<evidence type="ECO:0000313" key="4">
    <source>
        <dbReference type="Proteomes" id="UP000054047"/>
    </source>
</evidence>
<dbReference type="Gene3D" id="1.10.10.1450">
    <property type="match status" value="1"/>
</dbReference>
<dbReference type="GO" id="GO:0015074">
    <property type="term" value="P:DNA integration"/>
    <property type="evidence" value="ECO:0007669"/>
    <property type="project" value="TreeGrafter"/>
</dbReference>
<dbReference type="InterPro" id="IPR041426">
    <property type="entry name" value="Mos1_HTH"/>
</dbReference>
<gene>
    <name evidence="3" type="ORF">ANCDUO_02784</name>
</gene>
<dbReference type="GO" id="GO:0046975">
    <property type="term" value="F:histone H3K36 methyltransferase activity"/>
    <property type="evidence" value="ECO:0007669"/>
    <property type="project" value="TreeGrafter"/>
</dbReference>
<reference evidence="3 4" key="1">
    <citation type="submission" date="2013-12" db="EMBL/GenBank/DDBJ databases">
        <title>Draft genome of the parsitic nematode Ancylostoma duodenale.</title>
        <authorList>
            <person name="Mitreva M."/>
        </authorList>
    </citation>
    <scope>NUCLEOTIDE SEQUENCE [LARGE SCALE GENOMIC DNA]</scope>
    <source>
        <strain evidence="3 4">Zhejiang</strain>
    </source>
</reference>
<dbReference type="GO" id="GO:0005634">
    <property type="term" value="C:nucleus"/>
    <property type="evidence" value="ECO:0007669"/>
    <property type="project" value="TreeGrafter"/>
</dbReference>
<dbReference type="PANTHER" id="PTHR46060:SF2">
    <property type="entry name" value="HISTONE-LYSINE N-METHYLTRANSFERASE SETMAR"/>
    <property type="match status" value="1"/>
</dbReference>
<dbReference type="InterPro" id="IPR036397">
    <property type="entry name" value="RNaseH_sf"/>
</dbReference>
<sequence length="194" mass="22175">MLYDFKQGKTAAESHRSLCKAFGEDVISERQCRRWFDRFRNGDESLEDEEHQRRPQAVDSDALKEAVESDPCQTTRALAHMYGCDQKTIINHLHAMGKTNRQGKWIPHQLSDANKAARVSIAGILIRLAKNSGFYDSIVTSDEKWIQFNNVTRKRQWLGHGEEPRATPKPDTHGKKAMLCVSKQHHSGDNPKYS</sequence>
<accession>A0A0C2H5T8</accession>
<dbReference type="GO" id="GO:0042800">
    <property type="term" value="F:histone H3K4 methyltransferase activity"/>
    <property type="evidence" value="ECO:0007669"/>
    <property type="project" value="TreeGrafter"/>
</dbReference>
<protein>
    <recommendedName>
        <fullName evidence="2">Mos1 transposase HTH domain-containing protein</fullName>
    </recommendedName>
</protein>
<dbReference type="OrthoDB" id="6137736at2759"/>
<dbReference type="GO" id="GO:0044547">
    <property type="term" value="F:DNA topoisomerase binding"/>
    <property type="evidence" value="ECO:0007669"/>
    <property type="project" value="TreeGrafter"/>
</dbReference>
<dbReference type="Pfam" id="PF01359">
    <property type="entry name" value="Transposase_1"/>
    <property type="match status" value="1"/>
</dbReference>
<dbReference type="Pfam" id="PF17906">
    <property type="entry name" value="HTH_48"/>
    <property type="match status" value="1"/>
</dbReference>
<dbReference type="InterPro" id="IPR001888">
    <property type="entry name" value="Transposase_1"/>
</dbReference>
<feature type="compositionally biased region" description="Basic and acidic residues" evidence="1">
    <location>
        <begin position="160"/>
        <end position="174"/>
    </location>
</feature>
<feature type="domain" description="Mos1 transposase HTH" evidence="2">
    <location>
        <begin position="1"/>
        <end position="43"/>
    </location>
</feature>
<dbReference type="Gene3D" id="1.10.10.10">
    <property type="entry name" value="Winged helix-like DNA-binding domain superfamily/Winged helix DNA-binding domain"/>
    <property type="match status" value="1"/>
</dbReference>
<dbReference type="EMBL" id="KN726923">
    <property type="protein sequence ID" value="KIH66889.1"/>
    <property type="molecule type" value="Genomic_DNA"/>
</dbReference>
<name>A0A0C2H5T8_9BILA</name>
<evidence type="ECO:0000259" key="2">
    <source>
        <dbReference type="Pfam" id="PF17906"/>
    </source>
</evidence>
<dbReference type="InterPro" id="IPR052709">
    <property type="entry name" value="Transposase-MT_Hybrid"/>
</dbReference>
<feature type="region of interest" description="Disordered" evidence="1">
    <location>
        <begin position="44"/>
        <end position="66"/>
    </location>
</feature>
<dbReference type="GO" id="GO:0035861">
    <property type="term" value="C:site of double-strand break"/>
    <property type="evidence" value="ECO:0007669"/>
    <property type="project" value="TreeGrafter"/>
</dbReference>
<dbReference type="GO" id="GO:0000793">
    <property type="term" value="C:condensed chromosome"/>
    <property type="evidence" value="ECO:0007669"/>
    <property type="project" value="TreeGrafter"/>
</dbReference>
<proteinExistence type="predicted"/>
<dbReference type="PANTHER" id="PTHR46060">
    <property type="entry name" value="MARINER MOS1 TRANSPOSASE-LIKE PROTEIN"/>
    <property type="match status" value="1"/>
</dbReference>
<evidence type="ECO:0000256" key="1">
    <source>
        <dbReference type="SAM" id="MobiDB-lite"/>
    </source>
</evidence>
<dbReference type="Gene3D" id="3.30.420.10">
    <property type="entry name" value="Ribonuclease H-like superfamily/Ribonuclease H"/>
    <property type="match status" value="1"/>
</dbReference>
<dbReference type="GO" id="GO:0003697">
    <property type="term" value="F:single-stranded DNA binding"/>
    <property type="evidence" value="ECO:0007669"/>
    <property type="project" value="TreeGrafter"/>
</dbReference>
<keyword evidence="4" id="KW-1185">Reference proteome</keyword>
<dbReference type="GO" id="GO:0000729">
    <property type="term" value="P:DNA double-strand break processing"/>
    <property type="evidence" value="ECO:0007669"/>
    <property type="project" value="TreeGrafter"/>
</dbReference>